<accession>A0A0F7THY4</accession>
<reference evidence="3" key="1">
    <citation type="journal article" date="2015" name="Genome Announc.">
        <title>Draft genome sequence of the fungus Penicillium brasilianum MG11.</title>
        <authorList>
            <person name="Horn F."/>
            <person name="Linde J."/>
            <person name="Mattern D.J."/>
            <person name="Walther G."/>
            <person name="Guthke R."/>
            <person name="Brakhage A.A."/>
            <person name="Valiante V."/>
        </authorList>
    </citation>
    <scope>NUCLEOTIDE SEQUENCE [LARGE SCALE GENOMIC DNA]</scope>
    <source>
        <strain evidence="3">MG11</strain>
    </source>
</reference>
<keyword evidence="3" id="KW-1185">Reference proteome</keyword>
<gene>
    <name evidence="2" type="ORF">PMG11_01411</name>
</gene>
<feature type="signal peptide" evidence="1">
    <location>
        <begin position="1"/>
        <end position="20"/>
    </location>
</feature>
<dbReference type="Proteomes" id="UP000042958">
    <property type="component" value="Unassembled WGS sequence"/>
</dbReference>
<evidence type="ECO:0000313" key="2">
    <source>
        <dbReference type="EMBL" id="CEJ55136.1"/>
    </source>
</evidence>
<dbReference type="EMBL" id="CDHK01000001">
    <property type="protein sequence ID" value="CEJ55136.1"/>
    <property type="molecule type" value="Genomic_DNA"/>
</dbReference>
<keyword evidence="1" id="KW-0732">Signal</keyword>
<dbReference type="OrthoDB" id="1896086at2759"/>
<sequence>MVQFLQSLLVLGLTAHLSWASPQGLPESEALVQQRALAPGDQYVFAFCPKKLQKCSECGGDTKKKGFCDNEKAQGSAFEYYRCKQFHNTGCGLICECISEETGKPGTGLPPIIPFPLPPAGFVVPPAGVPNPKTPCQEDYTKTSCKDCKALEGWCTVGDNAGCPCKEECPSDDKKPKCSDDGCKGDDKGACTIGHYKDCKCKAECPDPKKKALLCSDKGCAGKDGKCTTGTNDGCACHELANLIFTIGSKSQAEKSEKIMAELSKYLKDHEGEGDEPTEPKEIKCASTDYSKAVDVDISFMQKVADKFCDGDMSKKRSQDLTNKDVSSSAYDKYKFHLEFDPGKNCKTDCKATFKSMISKCEGYNSHSIQLEGNAKFDCDASYSYKITVPDKPKPKPDPGFEQHGLQERKCHTADQFGGHGDVRGSEISMAATGCAGISDDKAKLKEGSEPVKMQSTYGSTKLQFTMSWIENCKGSEQDARYPFGEPHNLGNTCWQLLLDDWQKCNNGGAGGSIDYSCVRYDFRPTFD</sequence>
<name>A0A0F7THY4_PENBI</name>
<evidence type="ECO:0000256" key="1">
    <source>
        <dbReference type="SAM" id="SignalP"/>
    </source>
</evidence>
<protein>
    <submittedName>
        <fullName evidence="2">Uncharacterized protein</fullName>
    </submittedName>
</protein>
<organism evidence="2 3">
    <name type="scientific">Penicillium brasilianum</name>
    <dbReference type="NCBI Taxonomy" id="104259"/>
    <lineage>
        <taxon>Eukaryota</taxon>
        <taxon>Fungi</taxon>
        <taxon>Dikarya</taxon>
        <taxon>Ascomycota</taxon>
        <taxon>Pezizomycotina</taxon>
        <taxon>Eurotiomycetes</taxon>
        <taxon>Eurotiomycetidae</taxon>
        <taxon>Eurotiales</taxon>
        <taxon>Aspergillaceae</taxon>
        <taxon>Penicillium</taxon>
    </lineage>
</organism>
<dbReference type="STRING" id="104259.A0A0F7THY4"/>
<feature type="chain" id="PRO_5002522331" evidence="1">
    <location>
        <begin position="21"/>
        <end position="528"/>
    </location>
</feature>
<evidence type="ECO:0000313" key="3">
    <source>
        <dbReference type="Proteomes" id="UP000042958"/>
    </source>
</evidence>
<dbReference type="AlphaFoldDB" id="A0A0F7THY4"/>
<proteinExistence type="predicted"/>